<name>A0A3N1P243_9GAMM</name>
<gene>
    <name evidence="1" type="ORF">EDC38_1920</name>
</gene>
<evidence type="ECO:0008006" key="3">
    <source>
        <dbReference type="Google" id="ProtNLM"/>
    </source>
</evidence>
<accession>A0A3N1P243</accession>
<sequence length="601" mass="66676">MTADMPPNELLNRFKVPPQDLDTLSFCAPKAAKVADWVRALPMTRISFVSSLLYKALPEIGRLKTTPQVRLDMLEALRPAVQQAIQGLTPQFLNQPLILPETARKTATVAQALQKHMSNAYLVTVRELGQATKGDAEALQNQRALALHRAMTGLGLLLLRSYQLYTPVPSRLWLEIHTLYQLAEQWQVHRQAVTEPLPGHQQTNTIERCYQRLLLLASARPNQLRQTEVSNTYDALEQLAPLAHMVAYDPAQEDNLFAVVLDSDSAPLYKSRLPEAPGGAIRELDTGPVVTALEEARASLGTRPGGGRDNLGLTLSLNEHLSHSWHLLAQRSFERRASGGQMNVTIGLSNVHFQMAGGQPFKLFMNQATHVHREENGLFGGRLPTAATAEPDPWGSAFDAGGGKLAGDHLATFNIENNIRQRQQQDYRGEHPTFQVPIVDVSLGGYCLEWREQVPTQLKAGELLGLQEVGRLKWSIGVVRWVQQSRESTLIGVQTLAPQATPLGAAVIYKTGGFSEFLRALEIPPLKAINQPATLITNAVTFHEYSKVRLYRRNSGQQEDNHRTQTTVQLTRRRFSTGAISQFEFRELMPGQSDAGESDDL</sequence>
<dbReference type="RefSeq" id="WP_123638310.1">
    <property type="nucleotide sequence ID" value="NZ_RJUK01000001.1"/>
</dbReference>
<dbReference type="AlphaFoldDB" id="A0A3N1P243"/>
<organism evidence="1 2">
    <name type="scientific">Marinimicrobium koreense</name>
    <dbReference type="NCBI Taxonomy" id="306545"/>
    <lineage>
        <taxon>Bacteria</taxon>
        <taxon>Pseudomonadati</taxon>
        <taxon>Pseudomonadota</taxon>
        <taxon>Gammaproteobacteria</taxon>
        <taxon>Cellvibrionales</taxon>
        <taxon>Cellvibrionaceae</taxon>
        <taxon>Marinimicrobium</taxon>
    </lineage>
</organism>
<reference evidence="1 2" key="1">
    <citation type="submission" date="2018-11" db="EMBL/GenBank/DDBJ databases">
        <title>Genomic Encyclopedia of Type Strains, Phase IV (KMG-IV): sequencing the most valuable type-strain genomes for metagenomic binning, comparative biology and taxonomic classification.</title>
        <authorList>
            <person name="Goeker M."/>
        </authorList>
    </citation>
    <scope>NUCLEOTIDE SEQUENCE [LARGE SCALE GENOMIC DNA]</scope>
    <source>
        <strain evidence="1 2">DSM 16974</strain>
    </source>
</reference>
<dbReference type="Proteomes" id="UP000273643">
    <property type="component" value="Unassembled WGS sequence"/>
</dbReference>
<proteinExistence type="predicted"/>
<dbReference type="EMBL" id="RJUK01000001">
    <property type="protein sequence ID" value="ROQ21297.1"/>
    <property type="molecule type" value="Genomic_DNA"/>
</dbReference>
<evidence type="ECO:0000313" key="2">
    <source>
        <dbReference type="Proteomes" id="UP000273643"/>
    </source>
</evidence>
<comment type="caution">
    <text evidence="1">The sequence shown here is derived from an EMBL/GenBank/DDBJ whole genome shotgun (WGS) entry which is preliminary data.</text>
</comment>
<protein>
    <recommendedName>
        <fullName evidence="3">PilZ domain-containing protein</fullName>
    </recommendedName>
</protein>
<dbReference type="OrthoDB" id="5724405at2"/>
<evidence type="ECO:0000313" key="1">
    <source>
        <dbReference type="EMBL" id="ROQ21297.1"/>
    </source>
</evidence>
<keyword evidence="2" id="KW-1185">Reference proteome</keyword>